<protein>
    <submittedName>
        <fullName evidence="1">Uncharacterized protein</fullName>
    </submittedName>
</protein>
<dbReference type="AlphaFoldDB" id="A0A2H0UW21"/>
<gene>
    <name evidence="1" type="ORF">COU03_03340</name>
</gene>
<comment type="caution">
    <text evidence="1">The sequence shown here is derived from an EMBL/GenBank/DDBJ whole genome shotgun (WGS) entry which is preliminary data.</text>
</comment>
<dbReference type="Proteomes" id="UP000228906">
    <property type="component" value="Unassembled WGS sequence"/>
</dbReference>
<dbReference type="EMBL" id="PFAV01000061">
    <property type="protein sequence ID" value="PIR91032.1"/>
    <property type="molecule type" value="Genomic_DNA"/>
</dbReference>
<proteinExistence type="predicted"/>
<sequence length="390" mass="44264">MKAKPDFEKIKEIAGDGRKIITGHSGEAWFDYKAEKMAQENGITKEAAQRSILTKRHLKFGEFINHGAVSKTEIKNKQDEKKDEIGSVKKKELKGKVLFYRSKEAKRIDSALKGSLKGGNLKNLQKNCEPLYKGVGNKENPVQADPSNQTEIKSVYEKKYIKYAPVEGAPKEKAKKKEFTEGLEALAKSAAEQLEVLKILNERVKDKLSIIEDSPDRDKKLQELITADPELGADLFKIMEINKHLRKEEKRWQRDMALPMRFREAGQSIKEDMGRGFFTSLVLFTGRFFKIAWQSAFLKGKKPEEKMRHFFKELTKETLETVGAELYYVGRTSGKVVQVGVAGAGKVANINRQSIEEGIKKAEKFRDETATLLRKALKEATNDRSMDTTN</sequence>
<reference evidence="2" key="1">
    <citation type="submission" date="2017-09" db="EMBL/GenBank/DDBJ databases">
        <title>Depth-based differentiation of microbial function through sediment-hosted aquifers and enrichment of novel symbionts in the deep terrestrial subsurface.</title>
        <authorList>
            <person name="Probst A.J."/>
            <person name="Ladd B."/>
            <person name="Jarett J.K."/>
            <person name="Geller-Mcgrath D.E."/>
            <person name="Sieber C.M.K."/>
            <person name="Emerson J.B."/>
            <person name="Anantharaman K."/>
            <person name="Thomas B.C."/>
            <person name="Malmstrom R."/>
            <person name="Stieglmeier M."/>
            <person name="Klingl A."/>
            <person name="Woyke T."/>
            <person name="Ryan C.M."/>
            <person name="Banfield J.F."/>
        </authorList>
    </citation>
    <scope>NUCLEOTIDE SEQUENCE [LARGE SCALE GENOMIC DNA]</scope>
</reference>
<evidence type="ECO:0000313" key="1">
    <source>
        <dbReference type="EMBL" id="PIR91032.1"/>
    </source>
</evidence>
<organism evidence="1 2">
    <name type="scientific">bacterium (Candidatus Gribaldobacteria) CG10_big_fil_rev_8_21_14_0_10_41_12</name>
    <dbReference type="NCBI Taxonomy" id="2014277"/>
    <lineage>
        <taxon>Bacteria</taxon>
        <taxon>Candidatus Gribaldobacteria</taxon>
    </lineage>
</organism>
<evidence type="ECO:0000313" key="2">
    <source>
        <dbReference type="Proteomes" id="UP000228906"/>
    </source>
</evidence>
<accession>A0A2H0UW21</accession>
<name>A0A2H0UW21_9BACT</name>